<dbReference type="EMBL" id="CP060636">
    <property type="protein sequence ID" value="QNM12146.1"/>
    <property type="molecule type" value="Genomic_DNA"/>
</dbReference>
<keyword evidence="3" id="KW-1185">Reference proteome</keyword>
<accession>A0A7G9GMW4</accession>
<dbReference type="InterPro" id="IPR000825">
    <property type="entry name" value="SUF_FeS_clus_asmbl_SufBD_core"/>
</dbReference>
<organism evidence="2 3">
    <name type="scientific">[Eubacterium] hominis</name>
    <dbReference type="NCBI Taxonomy" id="2764325"/>
    <lineage>
        <taxon>Bacteria</taxon>
        <taxon>Bacillati</taxon>
        <taxon>Bacillota</taxon>
        <taxon>Erysipelotrichia</taxon>
        <taxon>Erysipelotrichales</taxon>
        <taxon>Erysipelotrichaceae</taxon>
        <taxon>Amedibacillus</taxon>
    </lineage>
</organism>
<dbReference type="PANTHER" id="PTHR43575:SF1">
    <property type="entry name" value="PROTEIN ABCI7, CHLOROPLASTIC"/>
    <property type="match status" value="1"/>
</dbReference>
<gene>
    <name evidence="2" type="ORF">H9Q80_18195</name>
</gene>
<dbReference type="GO" id="GO:0016226">
    <property type="term" value="P:iron-sulfur cluster assembly"/>
    <property type="evidence" value="ECO:0007669"/>
    <property type="project" value="InterPro"/>
</dbReference>
<dbReference type="InterPro" id="IPR055346">
    <property type="entry name" value="Fe-S_cluster_assembly_SufBD"/>
</dbReference>
<feature type="domain" description="SUF system FeS cluster assembly SufBD core" evidence="1">
    <location>
        <begin position="79"/>
        <end position="236"/>
    </location>
</feature>
<evidence type="ECO:0000259" key="1">
    <source>
        <dbReference type="Pfam" id="PF01458"/>
    </source>
</evidence>
<dbReference type="AlphaFoldDB" id="A0A7G9GMW4"/>
<dbReference type="SUPFAM" id="SSF101960">
    <property type="entry name" value="Stabilizer of iron transporter SufD"/>
    <property type="match status" value="1"/>
</dbReference>
<proteinExistence type="predicted"/>
<sequence>MSEIKEIRIEENGFSSHHFDVHGEQEFIFHIGKHRNVSLSITYSGKDAQVKSRFICEEGSQTHVLLRNEVSQMKMDDVSEIYKDAHLTLGYLEIEDGVVLADNKVYLKETGADAHLMNVCIAQSKKHYHVLCVHEVPYTSGLIENYAVIKEHGDYSMEACGKIVKGAHDSASHQASRVLTLSNQQSSEVIPLLLIDENDVKASHATTLGQPDENQLYYLQSRGLTREQALGLLTIGYMMPITTVLDDEKLAAELKNEIETKVGLHA</sequence>
<evidence type="ECO:0000313" key="3">
    <source>
        <dbReference type="Proteomes" id="UP000515856"/>
    </source>
</evidence>
<name>A0A7G9GMW4_9FIRM</name>
<dbReference type="KEGG" id="ehn:H9Q80_18195"/>
<dbReference type="PANTHER" id="PTHR43575">
    <property type="entry name" value="PROTEIN ABCI7, CHLOROPLASTIC"/>
    <property type="match status" value="1"/>
</dbReference>
<dbReference type="RefSeq" id="WP_117455137.1">
    <property type="nucleotide sequence ID" value="NZ_CP060636.1"/>
</dbReference>
<evidence type="ECO:0000313" key="2">
    <source>
        <dbReference type="EMBL" id="QNM12146.1"/>
    </source>
</evidence>
<dbReference type="Proteomes" id="UP000515856">
    <property type="component" value="Chromosome"/>
</dbReference>
<dbReference type="InterPro" id="IPR037284">
    <property type="entry name" value="SUF_FeS_clus_asmbl_SufBD_sf"/>
</dbReference>
<reference evidence="2 3" key="1">
    <citation type="submission" date="2020-08" db="EMBL/GenBank/DDBJ databases">
        <authorList>
            <person name="Liu C."/>
            <person name="Sun Q."/>
        </authorList>
    </citation>
    <scope>NUCLEOTIDE SEQUENCE [LARGE SCALE GENOMIC DNA]</scope>
    <source>
        <strain evidence="2 3">NSJ-61</strain>
    </source>
</reference>
<dbReference type="Pfam" id="PF01458">
    <property type="entry name" value="SUFBD_core"/>
    <property type="match status" value="1"/>
</dbReference>
<protein>
    <submittedName>
        <fullName evidence="2">SufD family Fe-S cluster assembly protein</fullName>
    </submittedName>
</protein>